<reference evidence="1 2" key="1">
    <citation type="journal article" date="2019" name="Science, e1252229">
        <title>Invertible promoters mediate bacterial phase variation, antibiotic resistance, and host adaptation in the gut.</title>
        <authorList>
            <person name="Jiang X."/>
            <person name="Hall A.B."/>
            <person name="Arthur T.D."/>
            <person name="Plichta D.R."/>
            <person name="Covington C.T."/>
            <person name="Poyet M."/>
            <person name="Crothers J."/>
            <person name="Moses P.L."/>
            <person name="Tolonen A.C."/>
            <person name="Vlamakis H."/>
            <person name="Alm E.J."/>
            <person name="Xavier R.J."/>
        </authorList>
    </citation>
    <scope>NUCLEOTIDE SEQUENCE [LARGE SCALE GENOMIC DNA]</scope>
    <source>
        <strain evidence="2">bf_0095</strain>
    </source>
</reference>
<proteinExistence type="predicted"/>
<keyword evidence="2" id="KW-1185">Reference proteome</keyword>
<sequence length="60" mass="6962">MGSRVRVPYAPRKGVTLVTPFFVVYQAIKVLEVDEKHTKIGCIFTGNLPVFPDFYRYFHL</sequence>
<comment type="caution">
    <text evidence="1">The sequence shown here is derived from an EMBL/GenBank/DDBJ whole genome shotgun (WGS) entry which is preliminary data.</text>
</comment>
<organism evidence="1 2">
    <name type="scientific">Bacteroides intestinalis</name>
    <dbReference type="NCBI Taxonomy" id="329854"/>
    <lineage>
        <taxon>Bacteria</taxon>
        <taxon>Pseudomonadati</taxon>
        <taxon>Bacteroidota</taxon>
        <taxon>Bacteroidia</taxon>
        <taxon>Bacteroidales</taxon>
        <taxon>Bacteroidaceae</taxon>
        <taxon>Bacteroides</taxon>
    </lineage>
</organism>
<dbReference type="EMBL" id="RCXO01000016">
    <property type="protein sequence ID" value="RYT79579.1"/>
    <property type="molecule type" value="Genomic_DNA"/>
</dbReference>
<dbReference type="AlphaFoldDB" id="A0A4Q5HCF8"/>
<dbReference type="Proteomes" id="UP000291191">
    <property type="component" value="Unassembled WGS sequence"/>
</dbReference>
<protein>
    <submittedName>
        <fullName evidence="1">Uncharacterized protein</fullName>
    </submittedName>
</protein>
<gene>
    <name evidence="1" type="ORF">EAJ06_13165</name>
</gene>
<evidence type="ECO:0000313" key="2">
    <source>
        <dbReference type="Proteomes" id="UP000291191"/>
    </source>
</evidence>
<accession>A0A4Q5HCF8</accession>
<evidence type="ECO:0000313" key="1">
    <source>
        <dbReference type="EMBL" id="RYT79579.1"/>
    </source>
</evidence>
<name>A0A4Q5HCF8_9BACE</name>